<keyword evidence="8 11" id="KW-0139">CF(1)</keyword>
<comment type="caution">
    <text evidence="12">The sequence shown here is derived from an EMBL/GenBank/DDBJ whole genome shotgun (WGS) entry which is preliminary data.</text>
</comment>
<dbReference type="GO" id="GO:0005524">
    <property type="term" value="F:ATP binding"/>
    <property type="evidence" value="ECO:0007669"/>
    <property type="project" value="UniProtKB-UniRule"/>
</dbReference>
<dbReference type="PRINTS" id="PR00126">
    <property type="entry name" value="ATPASEGAMMA"/>
</dbReference>
<dbReference type="SUPFAM" id="SSF52943">
    <property type="entry name" value="ATP synthase (F1-ATPase), gamma subunit"/>
    <property type="match status" value="1"/>
</dbReference>
<accession>A0AA37SQV9</accession>
<name>A0AA37SQV9_9BACT</name>
<evidence type="ECO:0000256" key="5">
    <source>
        <dbReference type="ARBA" id="ARBA00022781"/>
    </source>
</evidence>
<dbReference type="Pfam" id="PF00231">
    <property type="entry name" value="ATP-synt"/>
    <property type="match status" value="1"/>
</dbReference>
<organism evidence="12 13">
    <name type="scientific">Portibacter lacus</name>
    <dbReference type="NCBI Taxonomy" id="1099794"/>
    <lineage>
        <taxon>Bacteria</taxon>
        <taxon>Pseudomonadati</taxon>
        <taxon>Bacteroidota</taxon>
        <taxon>Saprospiria</taxon>
        <taxon>Saprospirales</taxon>
        <taxon>Haliscomenobacteraceae</taxon>
        <taxon>Portibacter</taxon>
    </lineage>
</organism>
<reference evidence="12" key="2">
    <citation type="submission" date="2023-01" db="EMBL/GenBank/DDBJ databases">
        <title>Draft genome sequence of Portibacter lacus strain NBRC 108769.</title>
        <authorList>
            <person name="Sun Q."/>
            <person name="Mori K."/>
        </authorList>
    </citation>
    <scope>NUCLEOTIDE SEQUENCE</scope>
    <source>
        <strain evidence="12">NBRC 108769</strain>
    </source>
</reference>
<dbReference type="InterPro" id="IPR035968">
    <property type="entry name" value="ATP_synth_F1_ATPase_gsu"/>
</dbReference>
<protein>
    <recommendedName>
        <fullName evidence="11">ATP synthase gamma chain</fullName>
    </recommendedName>
    <alternativeName>
        <fullName evidence="11">ATP synthase F1 sector gamma subunit</fullName>
    </alternativeName>
    <alternativeName>
        <fullName evidence="11">F-ATPase gamma subunit</fullName>
    </alternativeName>
</protein>
<dbReference type="PANTHER" id="PTHR11693">
    <property type="entry name" value="ATP SYNTHASE GAMMA CHAIN"/>
    <property type="match status" value="1"/>
</dbReference>
<comment type="subunit">
    <text evidence="11">F-type ATPases have 2 components, CF(1) - the catalytic core - and CF(0) - the membrane proton channel. CF(1) has five subunits: alpha(3), beta(3), gamma(1), delta(1), epsilon(1). CF(0) has three main subunits: a, b and c.</text>
</comment>
<comment type="function">
    <text evidence="1 11">Produces ATP from ADP in the presence of a proton gradient across the membrane. The gamma chain is believed to be important in regulating ATPase activity and the flow of protons through the CF(0) complex.</text>
</comment>
<reference evidence="12" key="1">
    <citation type="journal article" date="2014" name="Int. J. Syst. Evol. Microbiol.">
        <title>Complete genome sequence of Corynebacterium casei LMG S-19264T (=DSM 44701T), isolated from a smear-ripened cheese.</title>
        <authorList>
            <consortium name="US DOE Joint Genome Institute (JGI-PGF)"/>
            <person name="Walter F."/>
            <person name="Albersmeier A."/>
            <person name="Kalinowski J."/>
            <person name="Ruckert C."/>
        </authorList>
    </citation>
    <scope>NUCLEOTIDE SEQUENCE</scope>
    <source>
        <strain evidence="12">NBRC 108769</strain>
    </source>
</reference>
<keyword evidence="4 11" id="KW-0813">Transport</keyword>
<comment type="subcellular location">
    <subcellularLocation>
        <location evidence="11">Cell membrane</location>
        <topology evidence="11">Peripheral membrane protein</topology>
    </subcellularLocation>
    <subcellularLocation>
        <location evidence="2">Membrane</location>
        <topology evidence="2">Peripheral membrane protein</topology>
    </subcellularLocation>
    <subcellularLocation>
        <location evidence="10">Thylakoid</location>
    </subcellularLocation>
</comment>
<sequence length="300" mass="33603">MSGQLKEVRDRIQSIKNTQQITSAMKMVSAAKLRRAQQAITDLRPYSDRLDLILKNVISNLGDDASTKLGVERPVEKAAVVVITSNRGLAGAFNTNIIKETIKLIEGELSDVKAAGNLSLIFVGKKGYDYFRKRYTDIELNKEYLNLFTDLDFENVAVLASEVIEKFETAELDKVYVTYSRFKNAALQFAEQVQFLPVEKIEPIHEDNSSKELKADYIFEPSKEELLEELVPTILRTSMHKFMLDTAASEHGARMTAMDNATENAEELVKDLKISYNKARQEAITKELSEIVGGAAALEG</sequence>
<evidence type="ECO:0000256" key="3">
    <source>
        <dbReference type="ARBA" id="ARBA00007681"/>
    </source>
</evidence>
<proteinExistence type="inferred from homology"/>
<evidence type="ECO:0000256" key="4">
    <source>
        <dbReference type="ARBA" id="ARBA00022448"/>
    </source>
</evidence>
<dbReference type="InterPro" id="IPR023632">
    <property type="entry name" value="ATP_synth_F1_gsu_CS"/>
</dbReference>
<dbReference type="HAMAP" id="MF_00815">
    <property type="entry name" value="ATP_synth_gamma_bact"/>
    <property type="match status" value="1"/>
</dbReference>
<keyword evidence="13" id="KW-1185">Reference proteome</keyword>
<evidence type="ECO:0000256" key="6">
    <source>
        <dbReference type="ARBA" id="ARBA00023065"/>
    </source>
</evidence>
<evidence type="ECO:0000256" key="9">
    <source>
        <dbReference type="ARBA" id="ARBA00023310"/>
    </source>
</evidence>
<evidence type="ECO:0000256" key="2">
    <source>
        <dbReference type="ARBA" id="ARBA00004170"/>
    </source>
</evidence>
<evidence type="ECO:0000256" key="10">
    <source>
        <dbReference type="ARBA" id="ARBA00060385"/>
    </source>
</evidence>
<dbReference type="NCBIfam" id="TIGR01146">
    <property type="entry name" value="ATPsyn_F1gamma"/>
    <property type="match status" value="1"/>
</dbReference>
<dbReference type="GO" id="GO:0046933">
    <property type="term" value="F:proton-transporting ATP synthase activity, rotational mechanism"/>
    <property type="evidence" value="ECO:0007669"/>
    <property type="project" value="UniProtKB-UniRule"/>
</dbReference>
<evidence type="ECO:0000256" key="1">
    <source>
        <dbReference type="ARBA" id="ARBA00003456"/>
    </source>
</evidence>
<keyword evidence="6 11" id="KW-0406">Ion transport</keyword>
<dbReference type="EMBL" id="BSOH01000014">
    <property type="protein sequence ID" value="GLR18009.1"/>
    <property type="molecule type" value="Genomic_DNA"/>
</dbReference>
<dbReference type="FunFam" id="1.10.287.80:FF:000003">
    <property type="entry name" value="ATP synthase gamma chain, chloroplastic"/>
    <property type="match status" value="1"/>
</dbReference>
<dbReference type="Gene3D" id="3.40.1380.10">
    <property type="match status" value="1"/>
</dbReference>
<keyword evidence="11" id="KW-1003">Cell membrane</keyword>
<evidence type="ECO:0000256" key="11">
    <source>
        <dbReference type="HAMAP-Rule" id="MF_00815"/>
    </source>
</evidence>
<evidence type="ECO:0000313" key="12">
    <source>
        <dbReference type="EMBL" id="GLR18009.1"/>
    </source>
</evidence>
<dbReference type="Proteomes" id="UP001156666">
    <property type="component" value="Unassembled WGS sequence"/>
</dbReference>
<dbReference type="Gene3D" id="1.10.287.80">
    <property type="entry name" value="ATP synthase, gamma subunit, helix hairpin domain"/>
    <property type="match status" value="1"/>
</dbReference>
<dbReference type="GO" id="GO:0042777">
    <property type="term" value="P:proton motive force-driven plasma membrane ATP synthesis"/>
    <property type="evidence" value="ECO:0007669"/>
    <property type="project" value="UniProtKB-UniRule"/>
</dbReference>
<keyword evidence="7 11" id="KW-0472">Membrane</keyword>
<keyword evidence="5 11" id="KW-0375">Hydrogen ion transport</keyword>
<dbReference type="GO" id="GO:0045259">
    <property type="term" value="C:proton-transporting ATP synthase complex"/>
    <property type="evidence" value="ECO:0007669"/>
    <property type="project" value="UniProtKB-KW"/>
</dbReference>
<evidence type="ECO:0000313" key="13">
    <source>
        <dbReference type="Proteomes" id="UP001156666"/>
    </source>
</evidence>
<dbReference type="GO" id="GO:0005886">
    <property type="term" value="C:plasma membrane"/>
    <property type="evidence" value="ECO:0007669"/>
    <property type="project" value="UniProtKB-SubCell"/>
</dbReference>
<evidence type="ECO:0000256" key="7">
    <source>
        <dbReference type="ARBA" id="ARBA00023136"/>
    </source>
</evidence>
<dbReference type="AlphaFoldDB" id="A0AA37SQV9"/>
<dbReference type="GO" id="GO:0009579">
    <property type="term" value="C:thylakoid"/>
    <property type="evidence" value="ECO:0007669"/>
    <property type="project" value="UniProtKB-SubCell"/>
</dbReference>
<dbReference type="InterPro" id="IPR000131">
    <property type="entry name" value="ATP_synth_F1_gsu"/>
</dbReference>
<comment type="similarity">
    <text evidence="3 11">Belongs to the ATPase gamma chain family.</text>
</comment>
<dbReference type="CDD" id="cd12151">
    <property type="entry name" value="F1-ATPase_gamma"/>
    <property type="match status" value="1"/>
</dbReference>
<gene>
    <name evidence="11 12" type="primary">atpG</name>
    <name evidence="12" type="ORF">GCM10007940_26240</name>
</gene>
<keyword evidence="9 11" id="KW-0066">ATP synthesis</keyword>
<dbReference type="PANTHER" id="PTHR11693:SF22">
    <property type="entry name" value="ATP SYNTHASE SUBUNIT GAMMA, MITOCHONDRIAL"/>
    <property type="match status" value="1"/>
</dbReference>
<dbReference type="RefSeq" id="WP_235291684.1">
    <property type="nucleotide sequence ID" value="NZ_BSOH01000014.1"/>
</dbReference>
<evidence type="ECO:0000256" key="8">
    <source>
        <dbReference type="ARBA" id="ARBA00023196"/>
    </source>
</evidence>
<dbReference type="PROSITE" id="PS00153">
    <property type="entry name" value="ATPASE_GAMMA"/>
    <property type="match status" value="1"/>
</dbReference>